<reference evidence="3 4" key="1">
    <citation type="journal article" date="2019" name="Sci. Rep.">
        <title>A high-quality genome of Eragrostis curvula grass provides insights into Poaceae evolution and supports new strategies to enhance forage quality.</title>
        <authorList>
            <person name="Carballo J."/>
            <person name="Santos B.A.C.M."/>
            <person name="Zappacosta D."/>
            <person name="Garbus I."/>
            <person name="Selva J.P."/>
            <person name="Gallo C.A."/>
            <person name="Diaz A."/>
            <person name="Albertini E."/>
            <person name="Caccamo M."/>
            <person name="Echenique V."/>
        </authorList>
    </citation>
    <scope>NUCLEOTIDE SEQUENCE [LARGE SCALE GENOMIC DNA]</scope>
    <source>
        <strain evidence="4">cv. Victoria</strain>
        <tissue evidence="3">Leaf</tissue>
    </source>
</reference>
<dbReference type="EMBL" id="RWGY01000051">
    <property type="protein sequence ID" value="TVU04948.1"/>
    <property type="molecule type" value="Genomic_DNA"/>
</dbReference>
<comment type="caution">
    <text evidence="3">The sequence shown here is derived from an EMBL/GenBank/DDBJ whole genome shotgun (WGS) entry which is preliminary data.</text>
</comment>
<feature type="compositionally biased region" description="Low complexity" evidence="1">
    <location>
        <begin position="252"/>
        <end position="269"/>
    </location>
</feature>
<dbReference type="PANTHER" id="PTHR35729">
    <property type="entry name" value="T1B9.12 PROTEIN"/>
    <property type="match status" value="1"/>
</dbReference>
<evidence type="ECO:0000256" key="1">
    <source>
        <dbReference type="SAM" id="MobiDB-lite"/>
    </source>
</evidence>
<feature type="region of interest" description="Disordered" evidence="1">
    <location>
        <begin position="401"/>
        <end position="483"/>
    </location>
</feature>
<dbReference type="Gramene" id="TVU04948">
    <property type="protein sequence ID" value="TVU04948"/>
    <property type="gene ID" value="EJB05_48093"/>
</dbReference>
<dbReference type="PANTHER" id="PTHR35729:SF2">
    <property type="entry name" value="OS08G0528800 PROTEIN"/>
    <property type="match status" value="1"/>
</dbReference>
<dbReference type="Proteomes" id="UP000324897">
    <property type="component" value="Unassembled WGS sequence"/>
</dbReference>
<evidence type="ECO:0000313" key="4">
    <source>
        <dbReference type="Proteomes" id="UP000324897"/>
    </source>
</evidence>
<accession>A0A5J9T252</accession>
<organism evidence="3 4">
    <name type="scientific">Eragrostis curvula</name>
    <name type="common">weeping love grass</name>
    <dbReference type="NCBI Taxonomy" id="38414"/>
    <lineage>
        <taxon>Eukaryota</taxon>
        <taxon>Viridiplantae</taxon>
        <taxon>Streptophyta</taxon>
        <taxon>Embryophyta</taxon>
        <taxon>Tracheophyta</taxon>
        <taxon>Spermatophyta</taxon>
        <taxon>Magnoliopsida</taxon>
        <taxon>Liliopsida</taxon>
        <taxon>Poales</taxon>
        <taxon>Poaceae</taxon>
        <taxon>PACMAD clade</taxon>
        <taxon>Chloridoideae</taxon>
        <taxon>Eragrostideae</taxon>
        <taxon>Eragrostidinae</taxon>
        <taxon>Eragrostis</taxon>
    </lineage>
</organism>
<proteinExistence type="predicted"/>
<keyword evidence="2" id="KW-0472">Membrane</keyword>
<keyword evidence="2" id="KW-0812">Transmembrane</keyword>
<feature type="region of interest" description="Disordered" evidence="1">
    <location>
        <begin position="554"/>
        <end position="620"/>
    </location>
</feature>
<feature type="compositionally biased region" description="Low complexity" evidence="1">
    <location>
        <begin position="468"/>
        <end position="479"/>
    </location>
</feature>
<dbReference type="AlphaFoldDB" id="A0A5J9T252"/>
<feature type="region of interest" description="Disordered" evidence="1">
    <location>
        <begin position="243"/>
        <end position="269"/>
    </location>
</feature>
<gene>
    <name evidence="3" type="ORF">EJB05_48093</name>
</gene>
<evidence type="ECO:0000256" key="2">
    <source>
        <dbReference type="SAM" id="Phobius"/>
    </source>
</evidence>
<sequence>MGVLGDGSGWCFCSGGAKLERIKSSLLAAKGAAVAAVSFPGGGGGKGGSGFLIHRALLLTTHGTIPSAAAASAAEVRLSHGRLLTRLVPQRFFITSPILDLTIVGLDVADDESSSHGQQPQFLKTCLNPTLDLGSTVLVLGHNRRDMAVGEAKVIIATDNLIKFSTVEVLWRPGSAGFDMHGSLAFMVCDPMKLAPSTPTGYASASSTALLASRKDVPAQFGIPIPAVCEWLKQHWTGSLEDVSKPTMTPARLTSSGERSGRSSLGNLRCIKTTEREGGNILSSSQIPPVQAWQHGSCSSASAKISYGGKDSIESHSFHEQHELTSKMYKPKNEQTASLMDISFPPEHPRSIRLPLPLKQMMPDEEKTGANRSAPHETRPSNVRINCDALHNVAYQENCWSEGQSSSSPLEISELGDERGGFSSGEETMYSAETRESRNIPSPKEKKTDIAGRSQSFVNHSRWDSPKSVESSKGPSSKSHTFIPLRKPHLQAAAISQKSQVYFSPTVSSNMKKRNLSRIPMKPRQSAQVTSNCILAMNYALRLRKRQVRCLVVPSPTSPPLLSSPSRGKRRRESNYESTDQALPSAAVRPAGDPRNPRAIDRSGAMRQQRGIGGGRRREDPGLMTRAVDKVFRFVRLAEFEILFVLFFLIAFILFKDLMSRPQYNSIFVKKPDLDDAWP</sequence>
<feature type="non-terminal residue" evidence="3">
    <location>
        <position position="1"/>
    </location>
</feature>
<feature type="compositionally biased region" description="Polar residues" evidence="1">
    <location>
        <begin position="401"/>
        <end position="410"/>
    </location>
</feature>
<keyword evidence="2" id="KW-1133">Transmembrane helix</keyword>
<dbReference type="OrthoDB" id="1925372at2759"/>
<name>A0A5J9T252_9POAL</name>
<evidence type="ECO:0000313" key="3">
    <source>
        <dbReference type="EMBL" id="TVU04948.1"/>
    </source>
</evidence>
<feature type="compositionally biased region" description="Basic and acidic residues" evidence="1">
    <location>
        <begin position="433"/>
        <end position="450"/>
    </location>
</feature>
<feature type="transmembrane region" description="Helical" evidence="2">
    <location>
        <begin position="634"/>
        <end position="655"/>
    </location>
</feature>
<keyword evidence="4" id="KW-1185">Reference proteome</keyword>
<protein>
    <submittedName>
        <fullName evidence="3">Uncharacterized protein</fullName>
    </submittedName>
</protein>